<dbReference type="Proteomes" id="UP001293593">
    <property type="component" value="Unassembled WGS sequence"/>
</dbReference>
<dbReference type="InterPro" id="IPR003690">
    <property type="entry name" value="MTERF"/>
</dbReference>
<name>A0AAE1JQV6_9FABA</name>
<evidence type="ECO:0000313" key="4">
    <source>
        <dbReference type="EMBL" id="KAK4272578.1"/>
    </source>
</evidence>
<evidence type="ECO:0000313" key="5">
    <source>
        <dbReference type="Proteomes" id="UP001293593"/>
    </source>
</evidence>
<dbReference type="AlphaFoldDB" id="A0AAE1JQV6"/>
<evidence type="ECO:0008006" key="6">
    <source>
        <dbReference type="Google" id="ProtNLM"/>
    </source>
</evidence>
<comment type="caution">
    <text evidence="4">The sequence shown here is derived from an EMBL/GenBank/DDBJ whole genome shotgun (WGS) entry which is preliminary data.</text>
</comment>
<evidence type="ECO:0000256" key="1">
    <source>
        <dbReference type="ARBA" id="ARBA00007692"/>
    </source>
</evidence>
<dbReference type="EMBL" id="JAWXYG010000005">
    <property type="protein sequence ID" value="KAK4272578.1"/>
    <property type="molecule type" value="Genomic_DNA"/>
</dbReference>
<dbReference type="PANTHER" id="PTHR13068:SF38">
    <property type="entry name" value="TRANSCRIPTION TERMINATION FACTOR FAMILY PROTEIN"/>
    <property type="match status" value="1"/>
</dbReference>
<dbReference type="PANTHER" id="PTHR13068">
    <property type="entry name" value="CGI-12 PROTEIN-RELATED"/>
    <property type="match status" value="1"/>
</dbReference>
<dbReference type="GO" id="GO:0003676">
    <property type="term" value="F:nucleic acid binding"/>
    <property type="evidence" value="ECO:0007669"/>
    <property type="project" value="InterPro"/>
</dbReference>
<keyword evidence="3" id="KW-0809">Transit peptide</keyword>
<dbReference type="Pfam" id="PF02536">
    <property type="entry name" value="mTERF"/>
    <property type="match status" value="2"/>
</dbReference>
<evidence type="ECO:0000256" key="2">
    <source>
        <dbReference type="ARBA" id="ARBA00022472"/>
    </source>
</evidence>
<dbReference type="InterPro" id="IPR038538">
    <property type="entry name" value="MTERF_sf"/>
</dbReference>
<keyword evidence="2" id="KW-0805">Transcription regulation</keyword>
<keyword evidence="2" id="KW-0806">Transcription termination</keyword>
<proteinExistence type="inferred from homology"/>
<organism evidence="4 5">
    <name type="scientific">Acacia crassicarpa</name>
    <name type="common">northern wattle</name>
    <dbReference type="NCBI Taxonomy" id="499986"/>
    <lineage>
        <taxon>Eukaryota</taxon>
        <taxon>Viridiplantae</taxon>
        <taxon>Streptophyta</taxon>
        <taxon>Embryophyta</taxon>
        <taxon>Tracheophyta</taxon>
        <taxon>Spermatophyta</taxon>
        <taxon>Magnoliopsida</taxon>
        <taxon>eudicotyledons</taxon>
        <taxon>Gunneridae</taxon>
        <taxon>Pentapetalae</taxon>
        <taxon>rosids</taxon>
        <taxon>fabids</taxon>
        <taxon>Fabales</taxon>
        <taxon>Fabaceae</taxon>
        <taxon>Caesalpinioideae</taxon>
        <taxon>mimosoid clade</taxon>
        <taxon>Acacieae</taxon>
        <taxon>Acacia</taxon>
    </lineage>
</organism>
<sequence>MIHLRKLRSKSTLQRPPPHFFLWSLGHLVGSIAQNSRPYRAERVVPPACCEDLDEALAAVGLPIKLALKEVKVALLEYLHSTRSIQYLDADNMSRNSPYFLEGLLKQVGMAGNIRRSVSRYLCYHPINEFEPFFESIGLKPCEYASLLPKNMIYLSDDQLLLGNYYALCNYGIPRNKMGKIYMEATEAFRYEHGVLSSKLRAYERLGLCQSTLLKVIASSPYLLVGDCNPDFIQVIEKFRHYVEDINWIEGQLLGGTSCNWSQMLRLLCFFGRLLTEQQLSDIIKQHPDFFFEGSGGSSTLSLIGFLLKSGLSVDQISFVFANFPPIKVSKFLSNLRHCYLFLSEIEMEAAEIGKIFSSHSLMLGSFTLKKTNSLLSNLNVGKKRLRMLIQDNPLELKNWEFGRRVRPLPGTDEEKISRLRKREFLLSLGYGEDSKEMKEAFKVFRGKGAELQERFDCIVQAGLDPQNVKEIVKVSPQILNMRTNVINQKIDYLVNELGYPISSLINFPSFLSYRIERVQLRLSFYKWLVDQGCADPNLSLSTVVSCIEDLFVQQYVNRHPDGPKVWQDLKNKV</sequence>
<accession>A0AAE1JQV6</accession>
<evidence type="ECO:0000256" key="3">
    <source>
        <dbReference type="ARBA" id="ARBA00022946"/>
    </source>
</evidence>
<protein>
    <recommendedName>
        <fullName evidence="6">Transcription termination factor MTEF18, mitochondrial-like</fullName>
    </recommendedName>
</protein>
<keyword evidence="2" id="KW-0804">Transcription</keyword>
<keyword evidence="5" id="KW-1185">Reference proteome</keyword>
<gene>
    <name evidence="4" type="ORF">QN277_021114</name>
</gene>
<dbReference type="Gene3D" id="1.25.70.10">
    <property type="entry name" value="Transcription termination factor 3, mitochondrial"/>
    <property type="match status" value="2"/>
</dbReference>
<reference evidence="4" key="1">
    <citation type="submission" date="2023-10" db="EMBL/GenBank/DDBJ databases">
        <title>Chromosome-level genome of the transformable northern wattle, Acacia crassicarpa.</title>
        <authorList>
            <person name="Massaro I."/>
            <person name="Sinha N.R."/>
            <person name="Poethig S."/>
            <person name="Leichty A.R."/>
        </authorList>
    </citation>
    <scope>NUCLEOTIDE SEQUENCE</scope>
    <source>
        <strain evidence="4">Acra3RX</strain>
        <tissue evidence="4">Leaf</tissue>
    </source>
</reference>
<dbReference type="FunFam" id="1.25.70.10:FF:000014">
    <property type="entry name" value="Transcription termination factor MTEF18, mitochondrial"/>
    <property type="match status" value="1"/>
</dbReference>
<comment type="similarity">
    <text evidence="1">Belongs to the mTERF family.</text>
</comment>
<dbReference type="SMART" id="SM00733">
    <property type="entry name" value="Mterf"/>
    <property type="match status" value="5"/>
</dbReference>
<dbReference type="GO" id="GO:0006353">
    <property type="term" value="P:DNA-templated transcription termination"/>
    <property type="evidence" value="ECO:0007669"/>
    <property type="project" value="UniProtKB-KW"/>
</dbReference>